<evidence type="ECO:0000256" key="3">
    <source>
        <dbReference type="ARBA" id="ARBA00022827"/>
    </source>
</evidence>
<dbReference type="OrthoDB" id="47494at2759"/>
<reference evidence="7 9" key="1">
    <citation type="submission" date="2020-04" db="EMBL/GenBank/DDBJ databases">
        <title>Genome Assembly and Annotation of Botryosphaeria dothidea sdau 11-99, a Latent Pathogen of Apple Fruit Ring Rot in China.</title>
        <authorList>
            <person name="Yu C."/>
            <person name="Diao Y."/>
            <person name="Lu Q."/>
            <person name="Zhao J."/>
            <person name="Cui S."/>
            <person name="Peng C."/>
            <person name="He B."/>
            <person name="Liu H."/>
        </authorList>
    </citation>
    <scope>NUCLEOTIDE SEQUENCE [LARGE SCALE GENOMIC DNA]</scope>
    <source>
        <strain evidence="7">Sdau11-99</strain>
        <strain evidence="9">sdau11-99</strain>
    </source>
</reference>
<dbReference type="Pfam" id="PF01494">
    <property type="entry name" value="FAD_binding_3"/>
    <property type="match status" value="1"/>
</dbReference>
<name>A0A8H4MXM5_9PEZI</name>
<keyword evidence="5" id="KW-0503">Monooxygenase</keyword>
<evidence type="ECO:0000313" key="9">
    <source>
        <dbReference type="Proteomes" id="UP000572817"/>
    </source>
</evidence>
<dbReference type="PANTHER" id="PTHR47178:SF1">
    <property type="entry name" value="FAD-BINDING DOMAIN-CONTAINING PROTEIN-RELATED"/>
    <property type="match status" value="1"/>
</dbReference>
<evidence type="ECO:0000256" key="4">
    <source>
        <dbReference type="ARBA" id="ARBA00023002"/>
    </source>
</evidence>
<keyword evidence="3" id="KW-0274">FAD</keyword>
<dbReference type="GO" id="GO:0004497">
    <property type="term" value="F:monooxygenase activity"/>
    <property type="evidence" value="ECO:0007669"/>
    <property type="project" value="UniProtKB-KW"/>
</dbReference>
<dbReference type="EMBL" id="WWBZ02000040">
    <property type="protein sequence ID" value="KAF4305828.1"/>
    <property type="molecule type" value="Genomic_DNA"/>
</dbReference>
<keyword evidence="4" id="KW-0560">Oxidoreductase</keyword>
<feature type="domain" description="FAD-binding" evidence="6">
    <location>
        <begin position="301"/>
        <end position="362"/>
    </location>
</feature>
<dbReference type="GO" id="GO:0071949">
    <property type="term" value="F:FAD binding"/>
    <property type="evidence" value="ECO:0007669"/>
    <property type="project" value="InterPro"/>
</dbReference>
<protein>
    <recommendedName>
        <fullName evidence="6">FAD-binding domain-containing protein</fullName>
    </recommendedName>
</protein>
<sequence>MDQEPVLIVGAGLVGLALGQALKRASIPFRIYERDAALTTRGQGWAITLHWSLFFLDQLLEPAVLQRVEAVQVDPENAANDKGNFLFLDLRDCSVKFKIPPSRRWRVNRERMRAALLEGLGEHVQWGRRVVDVKPGPVLVFGDGTTAAGRVVVGVDGARSKIREILAPETYRNKELPIRFTGVAVDMTPEQIKPLRDLDPLLFQGLHPDSKTYMWYSTLETPVVNGTEGTGEKRYRAQLNMSWPVEKPEDEVAGTGAGRLEFMKKRARVFDSRLRRVWEGIPEGTEVTEVRLADWECLDWDNRDGQVTLTGDAAHAMTMYRGEAANHGLLDATLLVRALKRIYSGEIQQREAIAGYEKELRDRTGPAVLMSRQACYDAHAWENLREDCAILKRRAIQSLQ</sequence>
<gene>
    <name evidence="8" type="ORF">GTA08_BOTSDO06934</name>
    <name evidence="7" type="ORF">GTA08_BOTSDO11127</name>
</gene>
<dbReference type="EMBL" id="WWBZ02000082">
    <property type="protein sequence ID" value="KAF4301240.1"/>
    <property type="molecule type" value="Genomic_DNA"/>
</dbReference>
<keyword evidence="9" id="KW-1185">Reference proteome</keyword>
<evidence type="ECO:0000256" key="5">
    <source>
        <dbReference type="ARBA" id="ARBA00023033"/>
    </source>
</evidence>
<evidence type="ECO:0000256" key="2">
    <source>
        <dbReference type="ARBA" id="ARBA00022630"/>
    </source>
</evidence>
<accession>A0A8H4MXM5</accession>
<dbReference type="PRINTS" id="PR00420">
    <property type="entry name" value="RNGMNOXGNASE"/>
</dbReference>
<dbReference type="InterPro" id="IPR036188">
    <property type="entry name" value="FAD/NAD-bd_sf"/>
</dbReference>
<dbReference type="Gene3D" id="3.50.50.60">
    <property type="entry name" value="FAD/NAD(P)-binding domain"/>
    <property type="match status" value="1"/>
</dbReference>
<evidence type="ECO:0000313" key="8">
    <source>
        <dbReference type="EMBL" id="KAF4305828.1"/>
    </source>
</evidence>
<comment type="caution">
    <text evidence="7">The sequence shown here is derived from an EMBL/GenBank/DDBJ whole genome shotgun (WGS) entry which is preliminary data.</text>
</comment>
<dbReference type="PANTHER" id="PTHR47178">
    <property type="entry name" value="MONOOXYGENASE, FAD-BINDING"/>
    <property type="match status" value="1"/>
</dbReference>
<dbReference type="Proteomes" id="UP000572817">
    <property type="component" value="Unassembled WGS sequence"/>
</dbReference>
<comment type="cofactor">
    <cofactor evidence="1">
        <name>FAD</name>
        <dbReference type="ChEBI" id="CHEBI:57692"/>
    </cofactor>
</comment>
<evidence type="ECO:0000256" key="1">
    <source>
        <dbReference type="ARBA" id="ARBA00001974"/>
    </source>
</evidence>
<dbReference type="InterPro" id="IPR002938">
    <property type="entry name" value="FAD-bd"/>
</dbReference>
<evidence type="ECO:0000259" key="6">
    <source>
        <dbReference type="Pfam" id="PF01494"/>
    </source>
</evidence>
<dbReference type="SUPFAM" id="SSF51905">
    <property type="entry name" value="FAD/NAD(P)-binding domain"/>
    <property type="match status" value="1"/>
</dbReference>
<keyword evidence="2" id="KW-0285">Flavoprotein</keyword>
<proteinExistence type="predicted"/>
<organism evidence="7 9">
    <name type="scientific">Botryosphaeria dothidea</name>
    <dbReference type="NCBI Taxonomy" id="55169"/>
    <lineage>
        <taxon>Eukaryota</taxon>
        <taxon>Fungi</taxon>
        <taxon>Dikarya</taxon>
        <taxon>Ascomycota</taxon>
        <taxon>Pezizomycotina</taxon>
        <taxon>Dothideomycetes</taxon>
        <taxon>Dothideomycetes incertae sedis</taxon>
        <taxon>Botryosphaeriales</taxon>
        <taxon>Botryosphaeriaceae</taxon>
        <taxon>Botryosphaeria</taxon>
    </lineage>
</organism>
<dbReference type="AlphaFoldDB" id="A0A8H4MXM5"/>
<evidence type="ECO:0000313" key="7">
    <source>
        <dbReference type="EMBL" id="KAF4301240.1"/>
    </source>
</evidence>